<evidence type="ECO:0000313" key="5">
    <source>
        <dbReference type="EMBL" id="SUZ91969.1"/>
    </source>
</evidence>
<dbReference type="InterPro" id="IPR002501">
    <property type="entry name" value="PsdUridine_synth_N"/>
</dbReference>
<dbReference type="GO" id="GO:0003723">
    <property type="term" value="F:RNA binding"/>
    <property type="evidence" value="ECO:0007669"/>
    <property type="project" value="InterPro"/>
</dbReference>
<dbReference type="InterPro" id="IPR014780">
    <property type="entry name" value="tRNA_psdUridine_synth_TruB"/>
</dbReference>
<name>A0A381RLW2_9ZZZZ</name>
<dbReference type="GO" id="GO:0006400">
    <property type="term" value="P:tRNA modification"/>
    <property type="evidence" value="ECO:0007669"/>
    <property type="project" value="TreeGrafter"/>
</dbReference>
<accession>A0A381RLW2</accession>
<feature type="non-terminal residue" evidence="5">
    <location>
        <position position="1"/>
    </location>
</feature>
<dbReference type="EMBL" id="UINC01002021">
    <property type="protein sequence ID" value="SUZ91969.1"/>
    <property type="molecule type" value="Genomic_DNA"/>
</dbReference>
<evidence type="ECO:0000256" key="2">
    <source>
        <dbReference type="ARBA" id="ARBA00022694"/>
    </source>
</evidence>
<protein>
    <recommendedName>
        <fullName evidence="1">tRNA pseudouridine(55) synthase</fullName>
        <ecNumber evidence="1">5.4.99.25</ecNumber>
    </recommendedName>
</protein>
<dbReference type="PANTHER" id="PTHR13767">
    <property type="entry name" value="TRNA-PSEUDOURIDINE SYNTHASE"/>
    <property type="match status" value="1"/>
</dbReference>
<evidence type="ECO:0000259" key="4">
    <source>
        <dbReference type="Pfam" id="PF01509"/>
    </source>
</evidence>
<dbReference type="Pfam" id="PF01509">
    <property type="entry name" value="TruB_N"/>
    <property type="match status" value="1"/>
</dbReference>
<dbReference type="HAMAP" id="MF_01080">
    <property type="entry name" value="TruB_bact"/>
    <property type="match status" value="1"/>
</dbReference>
<feature type="domain" description="Pseudouridine synthase II N-terminal" evidence="4">
    <location>
        <begin position="13"/>
        <end position="161"/>
    </location>
</feature>
<gene>
    <name evidence="5" type="ORF">METZ01_LOCUS44823</name>
</gene>
<dbReference type="AlphaFoldDB" id="A0A381RLW2"/>
<dbReference type="EC" id="5.4.99.25" evidence="1"/>
<evidence type="ECO:0000256" key="3">
    <source>
        <dbReference type="ARBA" id="ARBA00023235"/>
    </source>
</evidence>
<keyword evidence="2" id="KW-0819">tRNA processing</keyword>
<keyword evidence="3" id="KW-0413">Isomerase</keyword>
<dbReference type="CDD" id="cd02573">
    <property type="entry name" value="PseudoU_synth_EcTruB"/>
    <property type="match status" value="1"/>
</dbReference>
<dbReference type="SUPFAM" id="SSF55120">
    <property type="entry name" value="Pseudouridine synthase"/>
    <property type="match status" value="1"/>
</dbReference>
<dbReference type="GO" id="GO:0160148">
    <property type="term" value="F:tRNA pseudouridine(55) synthase activity"/>
    <property type="evidence" value="ECO:0007669"/>
    <property type="project" value="UniProtKB-EC"/>
</dbReference>
<dbReference type="PANTHER" id="PTHR13767:SF2">
    <property type="entry name" value="PSEUDOURIDYLATE SYNTHASE TRUB1"/>
    <property type="match status" value="1"/>
</dbReference>
<dbReference type="GO" id="GO:1990481">
    <property type="term" value="P:mRNA pseudouridine synthesis"/>
    <property type="evidence" value="ECO:0007669"/>
    <property type="project" value="TreeGrafter"/>
</dbReference>
<organism evidence="5">
    <name type="scientific">marine metagenome</name>
    <dbReference type="NCBI Taxonomy" id="408172"/>
    <lineage>
        <taxon>unclassified sequences</taxon>
        <taxon>metagenomes</taxon>
        <taxon>ecological metagenomes</taxon>
    </lineage>
</organism>
<evidence type="ECO:0000256" key="1">
    <source>
        <dbReference type="ARBA" id="ARBA00012787"/>
    </source>
</evidence>
<dbReference type="NCBIfam" id="TIGR00431">
    <property type="entry name" value="TruB"/>
    <property type="match status" value="1"/>
</dbReference>
<reference evidence="5" key="1">
    <citation type="submission" date="2018-05" db="EMBL/GenBank/DDBJ databases">
        <authorList>
            <person name="Lanie J.A."/>
            <person name="Ng W.-L."/>
            <person name="Kazmierczak K.M."/>
            <person name="Andrzejewski T.M."/>
            <person name="Davidsen T.M."/>
            <person name="Wayne K.J."/>
            <person name="Tettelin H."/>
            <person name="Glass J.I."/>
            <person name="Rusch D."/>
            <person name="Podicherti R."/>
            <person name="Tsui H.-C.T."/>
            <person name="Winkler M.E."/>
        </authorList>
    </citation>
    <scope>NUCLEOTIDE SEQUENCE</scope>
</reference>
<proteinExistence type="inferred from homology"/>
<dbReference type="InterPro" id="IPR020103">
    <property type="entry name" value="PsdUridine_synth_cat_dom_sf"/>
</dbReference>
<sequence length="206" mass="22975">VGWTSFDVVKKIRSITREKKVGHGGTLDPFAEGVLIIGTGKDTKRLNGITHSDKSYTAVLSLGTGTDTLDTEGNVTDQKQVPALTVEKIESVLHSFLGKTMQMPPMFSAKKINGTRLYKLARKNIEIDRKPVEIHVRDIQFLDYCDHKITFTVICSKGTYIRVLGKDIAEKLDTVGHLISLIRIRVGGYSIDESQTIEHFKAKWTS</sequence>
<dbReference type="Gene3D" id="3.30.2350.10">
    <property type="entry name" value="Pseudouridine synthase"/>
    <property type="match status" value="1"/>
</dbReference>